<comment type="similarity">
    <text evidence="1">Belongs to the four-carbon acid sugar kinase family.</text>
</comment>
<evidence type="ECO:0000256" key="3">
    <source>
        <dbReference type="ARBA" id="ARBA00022741"/>
    </source>
</evidence>
<proteinExistence type="inferred from homology"/>
<dbReference type="InterPro" id="IPR037051">
    <property type="entry name" value="4-carb_acid_sugar_kinase_N_sf"/>
</dbReference>
<keyword evidence="2" id="KW-0808">Transferase</keyword>
<evidence type="ECO:0000313" key="9">
    <source>
        <dbReference type="EMBL" id="AUH65037.1"/>
    </source>
</evidence>
<name>A0A2H5F0H2_9RHOB</name>
<evidence type="ECO:0000259" key="8">
    <source>
        <dbReference type="Pfam" id="PF17042"/>
    </source>
</evidence>
<dbReference type="SUPFAM" id="SSF142764">
    <property type="entry name" value="YgbK-like"/>
    <property type="match status" value="1"/>
</dbReference>
<keyword evidence="6" id="KW-0119">Carbohydrate metabolism</keyword>
<evidence type="ECO:0000256" key="4">
    <source>
        <dbReference type="ARBA" id="ARBA00022777"/>
    </source>
</evidence>
<reference evidence="9 10" key="1">
    <citation type="journal article" date="2013" name="Antonie Van Leeuwenhoek">
        <title>Paracoccus zhejiangensis sp. nov., isolated from activated sludge in wastewater-treatment system.</title>
        <authorList>
            <person name="Wu Z.G."/>
            <person name="Zhang D.F."/>
            <person name="Liu Y.L."/>
            <person name="Wang F."/>
            <person name="Jiang X."/>
            <person name="Li C."/>
            <person name="Li S.P."/>
            <person name="Hong Q."/>
            <person name="Li W.J."/>
        </authorList>
    </citation>
    <scope>NUCLEOTIDE SEQUENCE [LARGE SCALE GENOMIC DNA]</scope>
    <source>
        <strain evidence="9 10">J6</strain>
    </source>
</reference>
<dbReference type="InterPro" id="IPR042213">
    <property type="entry name" value="NBD_C_sf"/>
</dbReference>
<dbReference type="InterPro" id="IPR010737">
    <property type="entry name" value="4-carb_acid_sugar_kinase_N"/>
</dbReference>
<accession>A0A2H5F0H2</accession>
<evidence type="ECO:0008006" key="11">
    <source>
        <dbReference type="Google" id="ProtNLM"/>
    </source>
</evidence>
<keyword evidence="3" id="KW-0547">Nucleotide-binding</keyword>
<dbReference type="RefSeq" id="WP_101753064.1">
    <property type="nucleotide sequence ID" value="NZ_CP025430.1"/>
</dbReference>
<evidence type="ECO:0000259" key="7">
    <source>
        <dbReference type="Pfam" id="PF07005"/>
    </source>
</evidence>
<evidence type="ECO:0000313" key="10">
    <source>
        <dbReference type="Proteomes" id="UP000234530"/>
    </source>
</evidence>
<dbReference type="KEGG" id="pzh:CX676_13370"/>
<dbReference type="GO" id="GO:0005524">
    <property type="term" value="F:ATP binding"/>
    <property type="evidence" value="ECO:0007669"/>
    <property type="project" value="UniProtKB-KW"/>
</dbReference>
<dbReference type="Gene3D" id="3.40.50.10840">
    <property type="entry name" value="Putative sugar-binding, N-terminal domain"/>
    <property type="match status" value="1"/>
</dbReference>
<dbReference type="GO" id="GO:0016301">
    <property type="term" value="F:kinase activity"/>
    <property type="evidence" value="ECO:0007669"/>
    <property type="project" value="UniProtKB-KW"/>
</dbReference>
<dbReference type="InterPro" id="IPR031475">
    <property type="entry name" value="NBD_C"/>
</dbReference>
<sequence length="338" mass="34268">MTYRVLIIADDLTGALDSGSAFAMRGHATRVLLDPADLPAALTDPDLQVIAIATGTREVPVAEAAQAVQRIAEASAGFDGILFKKIDSRMKGHIAAELAALRGVFPLPVLAVPAIPRLARVVADGCVTGAGIGTPIAIAPALGIEARIPKATSDAEIDAVLPDALDQVIHAGAAGLAEALARALPPGDATAPIDLPLPLLMAIGSRDPVTLAQIAALDSAPLAAPNGAVPPLPVADLSLVRCTPGVEPVSPAQAAENFATGIARELRRNPPRTLFACGGETAHAILRKLGITTLDLLGEILPGIPVARTLDGKLTVITKSGGFGGPGALTQLTGKFVK</sequence>
<dbReference type="AlphaFoldDB" id="A0A2H5F0H2"/>
<keyword evidence="4" id="KW-0418">Kinase</keyword>
<keyword evidence="10" id="KW-1185">Reference proteome</keyword>
<dbReference type="Proteomes" id="UP000234530">
    <property type="component" value="Chromosome"/>
</dbReference>
<evidence type="ECO:0000256" key="2">
    <source>
        <dbReference type="ARBA" id="ARBA00022679"/>
    </source>
</evidence>
<dbReference type="OrthoDB" id="9778478at2"/>
<evidence type="ECO:0000256" key="1">
    <source>
        <dbReference type="ARBA" id="ARBA00005715"/>
    </source>
</evidence>
<evidence type="ECO:0000256" key="6">
    <source>
        <dbReference type="ARBA" id="ARBA00023277"/>
    </source>
</evidence>
<keyword evidence="5" id="KW-0067">ATP-binding</keyword>
<gene>
    <name evidence="9" type="ORF">CX676_13370</name>
</gene>
<protein>
    <recommendedName>
        <fullName evidence="11">Four-carbon acid sugar kinase family protein</fullName>
    </recommendedName>
</protein>
<organism evidence="9 10">
    <name type="scientific">Paracoccus zhejiangensis</name>
    <dbReference type="NCBI Taxonomy" id="1077935"/>
    <lineage>
        <taxon>Bacteria</taxon>
        <taxon>Pseudomonadati</taxon>
        <taxon>Pseudomonadota</taxon>
        <taxon>Alphaproteobacteria</taxon>
        <taxon>Rhodobacterales</taxon>
        <taxon>Paracoccaceae</taxon>
        <taxon>Paracoccus</taxon>
    </lineage>
</organism>
<dbReference type="Pfam" id="PF07005">
    <property type="entry name" value="SBD_N"/>
    <property type="match status" value="1"/>
</dbReference>
<dbReference type="EMBL" id="CP025430">
    <property type="protein sequence ID" value="AUH65037.1"/>
    <property type="molecule type" value="Genomic_DNA"/>
</dbReference>
<feature type="domain" description="Four-carbon acid sugar kinase N-terminal" evidence="7">
    <location>
        <begin position="6"/>
        <end position="127"/>
    </location>
</feature>
<dbReference type="Gene3D" id="3.40.980.20">
    <property type="entry name" value="Four-carbon acid sugar kinase, nucleotide binding domain"/>
    <property type="match status" value="1"/>
</dbReference>
<dbReference type="Pfam" id="PF17042">
    <property type="entry name" value="NBD_C"/>
    <property type="match status" value="1"/>
</dbReference>
<feature type="domain" description="Four-carbon acid sugar kinase nucleotide binding" evidence="8">
    <location>
        <begin position="252"/>
        <end position="329"/>
    </location>
</feature>
<evidence type="ECO:0000256" key="5">
    <source>
        <dbReference type="ARBA" id="ARBA00022840"/>
    </source>
</evidence>